<keyword evidence="1" id="KW-0479">Metal-binding</keyword>
<dbReference type="STRING" id="285568.AQJ66_29495"/>
<dbReference type="GO" id="GO:0046872">
    <property type="term" value="F:metal ion binding"/>
    <property type="evidence" value="ECO:0007669"/>
    <property type="project" value="UniProtKB-KW"/>
</dbReference>
<dbReference type="GO" id="GO:0007165">
    <property type="term" value="P:signal transduction"/>
    <property type="evidence" value="ECO:0007669"/>
    <property type="project" value="TreeGrafter"/>
</dbReference>
<evidence type="ECO:0000313" key="2">
    <source>
        <dbReference type="EMBL" id="KUN79018.1"/>
    </source>
</evidence>
<gene>
    <name evidence="2" type="ORF">AQJ66_29495</name>
</gene>
<sequence length="263" mass="27699">MSPADSQLLEPMTEAVHAVGALVRTFDLPPEPARDREEFLHRFSAVDEPALALLHERLGPLRPGAVWADELDTRLPGDGEVWIADAVDGAVQFLQGLPQWCVSLTLVRERRAVATVLHHPLLGETCVAAPGGGALRDGRPMRPSGKRTLDAALLGTSQPPGVAREPEAVRGAGRSLSALLPKAGAVRDLGATSWQIADTAAGRLDGFWQYGTDDANLIGPALIAAEAGLTVTDLAGRPWRAGADGFLAAPQPLHPLILDTILG</sequence>
<accession>A0A117R9V1</accession>
<dbReference type="PRINTS" id="PR00377">
    <property type="entry name" value="IMPHPHTASES"/>
</dbReference>
<keyword evidence="1" id="KW-0460">Magnesium</keyword>
<keyword evidence="3" id="KW-1185">Reference proteome</keyword>
<organism evidence="2 3">
    <name type="scientific">Streptomyces bungoensis</name>
    <dbReference type="NCBI Taxonomy" id="285568"/>
    <lineage>
        <taxon>Bacteria</taxon>
        <taxon>Bacillati</taxon>
        <taxon>Actinomycetota</taxon>
        <taxon>Actinomycetes</taxon>
        <taxon>Kitasatosporales</taxon>
        <taxon>Streptomycetaceae</taxon>
        <taxon>Streptomyces</taxon>
    </lineage>
</organism>
<dbReference type="GO" id="GO:0008934">
    <property type="term" value="F:inositol monophosphate 1-phosphatase activity"/>
    <property type="evidence" value="ECO:0007669"/>
    <property type="project" value="TreeGrafter"/>
</dbReference>
<dbReference type="GO" id="GO:0006020">
    <property type="term" value="P:inositol metabolic process"/>
    <property type="evidence" value="ECO:0007669"/>
    <property type="project" value="TreeGrafter"/>
</dbReference>
<feature type="binding site" evidence="1">
    <location>
        <position position="85"/>
    </location>
    <ligand>
        <name>Mg(2+)</name>
        <dbReference type="ChEBI" id="CHEBI:18420"/>
        <label>1</label>
        <note>catalytic</note>
    </ligand>
</feature>
<protein>
    <recommendedName>
        <fullName evidence="4">Inositol monophosphatase</fullName>
    </recommendedName>
</protein>
<evidence type="ECO:0000313" key="3">
    <source>
        <dbReference type="Proteomes" id="UP000053024"/>
    </source>
</evidence>
<dbReference type="AlphaFoldDB" id="A0A117R9V1"/>
<reference evidence="2 3" key="1">
    <citation type="submission" date="2015-10" db="EMBL/GenBank/DDBJ databases">
        <title>Draft genome sequence of Streptomyces bungoensis DSM 41781, type strain for the species Streptomyces bungoensis.</title>
        <authorList>
            <person name="Ruckert C."/>
            <person name="Winkler A."/>
            <person name="Kalinowski J."/>
            <person name="Kampfer P."/>
            <person name="Glaeser S."/>
        </authorList>
    </citation>
    <scope>NUCLEOTIDE SEQUENCE [LARGE SCALE GENOMIC DNA]</scope>
    <source>
        <strain evidence="2 3">DSM 41781</strain>
    </source>
</reference>
<proteinExistence type="predicted"/>
<dbReference type="Gene3D" id="3.40.190.80">
    <property type="match status" value="1"/>
</dbReference>
<dbReference type="Gene3D" id="3.30.540.10">
    <property type="entry name" value="Fructose-1,6-Bisphosphatase, subunit A, domain 1"/>
    <property type="match status" value="1"/>
</dbReference>
<dbReference type="Pfam" id="PF00459">
    <property type="entry name" value="Inositol_P"/>
    <property type="match status" value="1"/>
</dbReference>
<dbReference type="EMBL" id="LMWX01000055">
    <property type="protein sequence ID" value="KUN79018.1"/>
    <property type="molecule type" value="Genomic_DNA"/>
</dbReference>
<dbReference type="InterPro" id="IPR000760">
    <property type="entry name" value="Inositol_monophosphatase-like"/>
</dbReference>
<comment type="cofactor">
    <cofactor evidence="1">
        <name>Mg(2+)</name>
        <dbReference type="ChEBI" id="CHEBI:18420"/>
    </cofactor>
</comment>
<dbReference type="RefSeq" id="WP_061928135.1">
    <property type="nucleotide sequence ID" value="NZ_JBEYBH010000035.1"/>
</dbReference>
<evidence type="ECO:0000256" key="1">
    <source>
        <dbReference type="PIRSR" id="PIRSR600760-2"/>
    </source>
</evidence>
<dbReference type="Proteomes" id="UP000053024">
    <property type="component" value="Unassembled WGS sequence"/>
</dbReference>
<dbReference type="OrthoDB" id="9785695at2"/>
<dbReference type="PANTHER" id="PTHR20854">
    <property type="entry name" value="INOSITOL MONOPHOSPHATASE"/>
    <property type="match status" value="1"/>
</dbReference>
<comment type="caution">
    <text evidence="2">The sequence shown here is derived from an EMBL/GenBank/DDBJ whole genome shotgun (WGS) entry which is preliminary data.</text>
</comment>
<feature type="binding site" evidence="1">
    <location>
        <position position="88"/>
    </location>
    <ligand>
        <name>Mg(2+)</name>
        <dbReference type="ChEBI" id="CHEBI:18420"/>
        <label>1</label>
        <note>catalytic</note>
    </ligand>
</feature>
<dbReference type="PANTHER" id="PTHR20854:SF4">
    <property type="entry name" value="INOSITOL-1-MONOPHOSPHATASE-RELATED"/>
    <property type="match status" value="1"/>
</dbReference>
<dbReference type="SUPFAM" id="SSF56655">
    <property type="entry name" value="Carbohydrate phosphatase"/>
    <property type="match status" value="1"/>
</dbReference>
<evidence type="ECO:0008006" key="4">
    <source>
        <dbReference type="Google" id="ProtNLM"/>
    </source>
</evidence>
<name>A0A117R9V1_9ACTN</name>